<comment type="caution">
    <text evidence="2">The sequence shown here is derived from an EMBL/GenBank/DDBJ whole genome shotgun (WGS) entry which is preliminary data.</text>
</comment>
<dbReference type="InterPro" id="IPR052164">
    <property type="entry name" value="Anthracycline_SecMetBiosynth"/>
</dbReference>
<proteinExistence type="predicted"/>
<dbReference type="Pfam" id="PF00903">
    <property type="entry name" value="Glyoxalase"/>
    <property type="match status" value="1"/>
</dbReference>
<dbReference type="SUPFAM" id="SSF54593">
    <property type="entry name" value="Glyoxalase/Bleomycin resistance protein/Dihydroxybiphenyl dioxygenase"/>
    <property type="match status" value="1"/>
</dbReference>
<dbReference type="EMBL" id="FTOB01000006">
    <property type="protein sequence ID" value="SIS97662.1"/>
    <property type="molecule type" value="Genomic_DNA"/>
</dbReference>
<feature type="domain" description="VOC" evidence="1">
    <location>
        <begin position="6"/>
        <end position="126"/>
    </location>
</feature>
<organism evidence="2 3">
    <name type="scientific">Zobellia uliginosa</name>
    <dbReference type="NCBI Taxonomy" id="143224"/>
    <lineage>
        <taxon>Bacteria</taxon>
        <taxon>Pseudomonadati</taxon>
        <taxon>Bacteroidota</taxon>
        <taxon>Flavobacteriia</taxon>
        <taxon>Flavobacteriales</taxon>
        <taxon>Flavobacteriaceae</taxon>
        <taxon>Zobellia</taxon>
    </lineage>
</organism>
<sequence length="127" mass="14032">MKKFNPVVWFEIYVNDIDRAATFYQNVLQVTLEDMSDPTNGSIQMKGFRGDMENYGANGALVKMEAVKPSANGSLVYFGCEDCKILENRAAENGAEVIQPKMAIGEHGFISIIKDTEGNSIGFHSMN</sequence>
<dbReference type="InterPro" id="IPR037523">
    <property type="entry name" value="VOC_core"/>
</dbReference>
<dbReference type="Gene3D" id="3.10.180.10">
    <property type="entry name" value="2,3-Dihydroxybiphenyl 1,2-Dioxygenase, domain 1"/>
    <property type="match status" value="1"/>
</dbReference>
<gene>
    <name evidence="2" type="ORF">SAMN05421766_10623</name>
</gene>
<evidence type="ECO:0000313" key="2">
    <source>
        <dbReference type="EMBL" id="SIS97662.1"/>
    </source>
</evidence>
<reference evidence="2 3" key="1">
    <citation type="submission" date="2017-01" db="EMBL/GenBank/DDBJ databases">
        <authorList>
            <person name="Varghese N."/>
            <person name="Submissions S."/>
        </authorList>
    </citation>
    <scope>NUCLEOTIDE SEQUENCE [LARGE SCALE GENOMIC DNA]</scope>
    <source>
        <strain evidence="2 3">DSM 2061</strain>
    </source>
</reference>
<dbReference type="CDD" id="cd07247">
    <property type="entry name" value="SgaA_N_like"/>
    <property type="match status" value="1"/>
</dbReference>
<accession>A0ABY1KZI0</accession>
<dbReference type="InterPro" id="IPR004360">
    <property type="entry name" value="Glyas_Fos-R_dOase_dom"/>
</dbReference>
<keyword evidence="3" id="KW-1185">Reference proteome</keyword>
<name>A0ABY1KZI0_9FLAO</name>
<evidence type="ECO:0000313" key="3">
    <source>
        <dbReference type="Proteomes" id="UP000185728"/>
    </source>
</evidence>
<dbReference type="RefSeq" id="WP_076456513.1">
    <property type="nucleotide sequence ID" value="NZ_FTOB01000006.1"/>
</dbReference>
<dbReference type="PROSITE" id="PS51819">
    <property type="entry name" value="VOC"/>
    <property type="match status" value="1"/>
</dbReference>
<protein>
    <recommendedName>
        <fullName evidence="1">VOC domain-containing protein</fullName>
    </recommendedName>
</protein>
<dbReference type="PANTHER" id="PTHR33993:SF2">
    <property type="entry name" value="VOC DOMAIN-CONTAINING PROTEIN"/>
    <property type="match status" value="1"/>
</dbReference>
<evidence type="ECO:0000259" key="1">
    <source>
        <dbReference type="PROSITE" id="PS51819"/>
    </source>
</evidence>
<dbReference type="InterPro" id="IPR029068">
    <property type="entry name" value="Glyas_Bleomycin-R_OHBP_Dase"/>
</dbReference>
<dbReference type="PANTHER" id="PTHR33993">
    <property type="entry name" value="GLYOXALASE-RELATED"/>
    <property type="match status" value="1"/>
</dbReference>
<dbReference type="Proteomes" id="UP000185728">
    <property type="component" value="Unassembled WGS sequence"/>
</dbReference>